<dbReference type="OrthoDB" id="9807249at2"/>
<protein>
    <submittedName>
        <fullName evidence="2">Uncharacterized protein</fullName>
    </submittedName>
</protein>
<keyword evidence="1" id="KW-0472">Membrane</keyword>
<dbReference type="AlphaFoldDB" id="A0A1I3E5P2"/>
<name>A0A1I3E5P2_9RHOB</name>
<dbReference type="EMBL" id="FOQH01000003">
    <property type="protein sequence ID" value="SFH94265.1"/>
    <property type="molecule type" value="Genomic_DNA"/>
</dbReference>
<sequence length="64" mass="7215">MTRFLSGLARLRRGPWEMVASIAIGLGVVMLMQPFFLAAFTWSFLVLLTGTVLFIVVSHFPEDR</sequence>
<keyword evidence="1" id="KW-1133">Transmembrane helix</keyword>
<accession>A0A1I3E5P2</accession>
<keyword evidence="1" id="KW-0812">Transmembrane</keyword>
<evidence type="ECO:0000313" key="3">
    <source>
        <dbReference type="Proteomes" id="UP000199377"/>
    </source>
</evidence>
<feature type="transmembrane region" description="Helical" evidence="1">
    <location>
        <begin position="42"/>
        <end position="60"/>
    </location>
</feature>
<feature type="transmembrane region" description="Helical" evidence="1">
    <location>
        <begin position="16"/>
        <end position="36"/>
    </location>
</feature>
<dbReference type="Proteomes" id="UP000199377">
    <property type="component" value="Unassembled WGS sequence"/>
</dbReference>
<gene>
    <name evidence="2" type="ORF">SAMN05216258_103199</name>
</gene>
<evidence type="ECO:0000313" key="2">
    <source>
        <dbReference type="EMBL" id="SFH94265.1"/>
    </source>
</evidence>
<keyword evidence="3" id="KW-1185">Reference proteome</keyword>
<evidence type="ECO:0000256" key="1">
    <source>
        <dbReference type="SAM" id="Phobius"/>
    </source>
</evidence>
<dbReference type="RefSeq" id="WP_092858995.1">
    <property type="nucleotide sequence ID" value="NZ_FOQH01000003.1"/>
</dbReference>
<organism evidence="2 3">
    <name type="scientific">Albimonas pacifica</name>
    <dbReference type="NCBI Taxonomy" id="1114924"/>
    <lineage>
        <taxon>Bacteria</taxon>
        <taxon>Pseudomonadati</taxon>
        <taxon>Pseudomonadota</taxon>
        <taxon>Alphaproteobacteria</taxon>
        <taxon>Rhodobacterales</taxon>
        <taxon>Paracoccaceae</taxon>
        <taxon>Albimonas</taxon>
    </lineage>
</organism>
<dbReference type="STRING" id="1114924.SAMN05216258_103199"/>
<proteinExistence type="predicted"/>
<reference evidence="2 3" key="1">
    <citation type="submission" date="2016-10" db="EMBL/GenBank/DDBJ databases">
        <authorList>
            <person name="de Groot N.N."/>
        </authorList>
    </citation>
    <scope>NUCLEOTIDE SEQUENCE [LARGE SCALE GENOMIC DNA]</scope>
    <source>
        <strain evidence="2 3">CGMCC 1.11030</strain>
    </source>
</reference>